<sequence>MIMSNLFLANGLFQILFMIFIIFSPSYFSMQSLSKFFQICLLFNPVTHILNILRSPLMIPSGFNIKWSYLYLIVMSILLFLYIAKRVKKTYVLEKIF</sequence>
<reference evidence="2 3" key="1">
    <citation type="submission" date="2011-01" db="EMBL/GenBank/DDBJ databases">
        <title>Whole genome sequence of Caldisericum exile AZM16c01.</title>
        <authorList>
            <person name="Narita-Yamada S."/>
            <person name="Kawakoshi A."/>
            <person name="Nakamura S."/>
            <person name="Sasagawa M."/>
            <person name="Fukada J."/>
            <person name="Sekine M."/>
            <person name="Kato Y."/>
            <person name="Fukai R."/>
            <person name="Sasaki K."/>
            <person name="Hanamaki A."/>
            <person name="Narita H."/>
            <person name="Konno Y."/>
            <person name="Mori K."/>
            <person name="Yamazaki S."/>
            <person name="Suzuki K."/>
            <person name="Fujita N."/>
        </authorList>
    </citation>
    <scope>NUCLEOTIDE SEQUENCE [LARGE SCALE GENOMIC DNA]</scope>
    <source>
        <strain evidence="3">DSM 21853 / NBRC 104410 / AZM16c01</strain>
    </source>
</reference>
<protein>
    <recommendedName>
        <fullName evidence="4">ABC-2 type transporter domain-containing protein</fullName>
    </recommendedName>
</protein>
<dbReference type="AlphaFoldDB" id="A0A7U6GD45"/>
<name>A0A7U6GD45_CALEA</name>
<keyword evidence="1" id="KW-1133">Transmembrane helix</keyword>
<accession>A0A7U6GD45</accession>
<feature type="transmembrane region" description="Helical" evidence="1">
    <location>
        <begin position="65"/>
        <end position="84"/>
    </location>
</feature>
<proteinExistence type="predicted"/>
<evidence type="ECO:0000256" key="1">
    <source>
        <dbReference type="SAM" id="Phobius"/>
    </source>
</evidence>
<keyword evidence="3" id="KW-1185">Reference proteome</keyword>
<evidence type="ECO:0008006" key="4">
    <source>
        <dbReference type="Google" id="ProtNLM"/>
    </source>
</evidence>
<dbReference type="Proteomes" id="UP000004793">
    <property type="component" value="Chromosome"/>
</dbReference>
<feature type="transmembrane region" description="Helical" evidence="1">
    <location>
        <begin position="6"/>
        <end position="24"/>
    </location>
</feature>
<evidence type="ECO:0000313" key="3">
    <source>
        <dbReference type="Proteomes" id="UP000004793"/>
    </source>
</evidence>
<gene>
    <name evidence="2" type="ordered locus">CSE_01020</name>
</gene>
<keyword evidence="1" id="KW-0472">Membrane</keyword>
<keyword evidence="1" id="KW-0812">Transmembrane</keyword>
<evidence type="ECO:0000313" key="2">
    <source>
        <dbReference type="EMBL" id="BAL80228.1"/>
    </source>
</evidence>
<organism evidence="2 3">
    <name type="scientific">Caldisericum exile (strain DSM 21853 / NBRC 104410 / AZM16c01)</name>
    <dbReference type="NCBI Taxonomy" id="511051"/>
    <lineage>
        <taxon>Bacteria</taxon>
        <taxon>Pseudomonadati</taxon>
        <taxon>Caldisericota/Cryosericota group</taxon>
        <taxon>Caldisericota</taxon>
        <taxon>Caldisericia</taxon>
        <taxon>Caldisericales</taxon>
        <taxon>Caldisericaceae</taxon>
        <taxon>Caldisericum</taxon>
    </lineage>
</organism>
<dbReference type="EMBL" id="AP012051">
    <property type="protein sequence ID" value="BAL80228.1"/>
    <property type="molecule type" value="Genomic_DNA"/>
</dbReference>
<dbReference type="KEGG" id="cex:CSE_01020"/>